<dbReference type="Pfam" id="PF00440">
    <property type="entry name" value="TetR_N"/>
    <property type="match status" value="1"/>
</dbReference>
<dbReference type="InterPro" id="IPR001647">
    <property type="entry name" value="HTH_TetR"/>
</dbReference>
<evidence type="ECO:0000259" key="3">
    <source>
        <dbReference type="PROSITE" id="PS50977"/>
    </source>
</evidence>
<dbReference type="Gene3D" id="1.10.357.10">
    <property type="entry name" value="Tetracycline Repressor, domain 2"/>
    <property type="match status" value="1"/>
</dbReference>
<feature type="domain" description="HTH tetR-type" evidence="3">
    <location>
        <begin position="41"/>
        <end position="101"/>
    </location>
</feature>
<dbReference type="InterPro" id="IPR009057">
    <property type="entry name" value="Homeodomain-like_sf"/>
</dbReference>
<dbReference type="SUPFAM" id="SSF48498">
    <property type="entry name" value="Tetracyclin repressor-like, C-terminal domain"/>
    <property type="match status" value="1"/>
</dbReference>
<feature type="DNA-binding region" description="H-T-H motif" evidence="2">
    <location>
        <begin position="64"/>
        <end position="83"/>
    </location>
</feature>
<dbReference type="AlphaFoldDB" id="A0A0U0ZJI1"/>
<dbReference type="PANTHER" id="PTHR30055">
    <property type="entry name" value="HTH-TYPE TRANSCRIPTIONAL REGULATOR RUTR"/>
    <property type="match status" value="1"/>
</dbReference>
<dbReference type="GO" id="GO:0000976">
    <property type="term" value="F:transcription cis-regulatory region binding"/>
    <property type="evidence" value="ECO:0007669"/>
    <property type="project" value="TreeGrafter"/>
</dbReference>
<evidence type="ECO:0000256" key="2">
    <source>
        <dbReference type="PROSITE-ProRule" id="PRU00335"/>
    </source>
</evidence>
<evidence type="ECO:0000313" key="5">
    <source>
        <dbReference type="Proteomes" id="UP000045782"/>
    </source>
</evidence>
<evidence type="ECO:0000256" key="1">
    <source>
        <dbReference type="ARBA" id="ARBA00023125"/>
    </source>
</evidence>
<dbReference type="Gene3D" id="1.10.10.60">
    <property type="entry name" value="Homeodomain-like"/>
    <property type="match status" value="1"/>
</dbReference>
<evidence type="ECO:0000313" key="4">
    <source>
        <dbReference type="EMBL" id="CPV45279.1"/>
    </source>
</evidence>
<protein>
    <submittedName>
        <fullName evidence="4">Putative transcriptional regulator, TetR</fullName>
    </submittedName>
</protein>
<keyword evidence="1 2" id="KW-0238">DNA-binding</keyword>
<dbReference type="PRINTS" id="PR00455">
    <property type="entry name" value="HTHTETR"/>
</dbReference>
<proteinExistence type="predicted"/>
<gene>
    <name evidence="4" type="primary">fadR_2</name>
    <name evidence="4" type="ORF">ERS075579_01622</name>
</gene>
<name>A0A0U0ZJI1_9MYCO</name>
<dbReference type="GO" id="GO:0003700">
    <property type="term" value="F:DNA-binding transcription factor activity"/>
    <property type="evidence" value="ECO:0007669"/>
    <property type="project" value="TreeGrafter"/>
</dbReference>
<dbReference type="InterPro" id="IPR036271">
    <property type="entry name" value="Tet_transcr_reg_TetR-rel_C_sf"/>
</dbReference>
<reference evidence="4 5" key="1">
    <citation type="submission" date="2015-03" db="EMBL/GenBank/DDBJ databases">
        <authorList>
            <person name="Murphy D."/>
        </authorList>
    </citation>
    <scope>NUCLEOTIDE SEQUENCE [LARGE SCALE GENOMIC DNA]</scope>
    <source>
        <strain evidence="4 5">PAP088</strain>
    </source>
</reference>
<dbReference type="InterPro" id="IPR050109">
    <property type="entry name" value="HTH-type_TetR-like_transc_reg"/>
</dbReference>
<dbReference type="PROSITE" id="PS50977">
    <property type="entry name" value="HTH_TETR_2"/>
    <property type="match status" value="1"/>
</dbReference>
<organism evidence="4 5">
    <name type="scientific">Mycobacteroides abscessus</name>
    <dbReference type="NCBI Taxonomy" id="36809"/>
    <lineage>
        <taxon>Bacteria</taxon>
        <taxon>Bacillati</taxon>
        <taxon>Actinomycetota</taxon>
        <taxon>Actinomycetes</taxon>
        <taxon>Mycobacteriales</taxon>
        <taxon>Mycobacteriaceae</taxon>
        <taxon>Mycobacteroides</taxon>
    </lineage>
</organism>
<dbReference type="Proteomes" id="UP000045782">
    <property type="component" value="Unassembled WGS sequence"/>
</dbReference>
<sequence length="233" mass="25633">MIPPNDTCRPRESLSTILSRMEDPAGPPIRMADRQRARRSEFVKEEVVEAALAEFSERGYHQTSIAHIAERLGTGHSMFYRYFTNKRDILEHVVQHATQRTIETLSHTLPGRITSLNEFHDFAVNLGLAYIDLVVADPRLSRLLLQQGAAVDAEMTAQFCGVFDAGAAVLGGLLRDGIESGYVRKDIDVEAVADSVVGIPLGILARYGHEPDQDILAARVRATADLVCRGIAP</sequence>
<dbReference type="EMBL" id="CSWP01000003">
    <property type="protein sequence ID" value="CPV45279.1"/>
    <property type="molecule type" value="Genomic_DNA"/>
</dbReference>
<accession>A0A0U0ZJI1</accession>
<dbReference type="PANTHER" id="PTHR30055:SF226">
    <property type="entry name" value="HTH-TYPE TRANSCRIPTIONAL REGULATOR PKSA"/>
    <property type="match status" value="1"/>
</dbReference>
<dbReference type="SUPFAM" id="SSF46689">
    <property type="entry name" value="Homeodomain-like"/>
    <property type="match status" value="1"/>
</dbReference>